<reference evidence="5" key="1">
    <citation type="journal article" date="2019" name="Int. J. Syst. Evol. Microbiol.">
        <title>The Global Catalogue of Microorganisms (GCM) 10K type strain sequencing project: providing services to taxonomists for standard genome sequencing and annotation.</title>
        <authorList>
            <consortium name="The Broad Institute Genomics Platform"/>
            <consortium name="The Broad Institute Genome Sequencing Center for Infectious Disease"/>
            <person name="Wu L."/>
            <person name="Ma J."/>
        </authorList>
    </citation>
    <scope>NUCLEOTIDE SEQUENCE [LARGE SCALE GENOMIC DNA]</scope>
    <source>
        <strain evidence="5">JCM 16546</strain>
    </source>
</reference>
<dbReference type="InterPro" id="IPR013096">
    <property type="entry name" value="Cupin_2"/>
</dbReference>
<dbReference type="InterPro" id="IPR011051">
    <property type="entry name" value="RmlC_Cupin_sf"/>
</dbReference>
<name>A0ABP7BJA3_9MICO</name>
<dbReference type="EMBL" id="BAAAYV010000011">
    <property type="protein sequence ID" value="GAA3661092.1"/>
    <property type="molecule type" value="Genomic_DNA"/>
</dbReference>
<evidence type="ECO:0000256" key="2">
    <source>
        <dbReference type="SAM" id="MobiDB-lite"/>
    </source>
</evidence>
<dbReference type="CDD" id="cd02209">
    <property type="entry name" value="cupin_XRE_C"/>
    <property type="match status" value="1"/>
</dbReference>
<dbReference type="SUPFAM" id="SSF51182">
    <property type="entry name" value="RmlC-like cupins"/>
    <property type="match status" value="1"/>
</dbReference>
<keyword evidence="5" id="KW-1185">Reference proteome</keyword>
<feature type="region of interest" description="Disordered" evidence="2">
    <location>
        <begin position="212"/>
        <end position="233"/>
    </location>
</feature>
<protein>
    <submittedName>
        <fullName evidence="4">XRE family transcriptional regulator</fullName>
    </submittedName>
</protein>
<feature type="compositionally biased region" description="Basic and acidic residues" evidence="2">
    <location>
        <begin position="212"/>
        <end position="223"/>
    </location>
</feature>
<dbReference type="Gene3D" id="2.60.120.10">
    <property type="entry name" value="Jelly Rolls"/>
    <property type="match status" value="1"/>
</dbReference>
<dbReference type="InterPro" id="IPR050807">
    <property type="entry name" value="TransReg_Diox_bact_type"/>
</dbReference>
<evidence type="ECO:0000259" key="3">
    <source>
        <dbReference type="PROSITE" id="PS50943"/>
    </source>
</evidence>
<dbReference type="Pfam" id="PF01381">
    <property type="entry name" value="HTH_3"/>
    <property type="match status" value="1"/>
</dbReference>
<dbReference type="InterPro" id="IPR014710">
    <property type="entry name" value="RmlC-like_jellyroll"/>
</dbReference>
<organism evidence="4 5">
    <name type="scientific">Microbacterium marinilacus</name>
    <dbReference type="NCBI Taxonomy" id="415209"/>
    <lineage>
        <taxon>Bacteria</taxon>
        <taxon>Bacillati</taxon>
        <taxon>Actinomycetota</taxon>
        <taxon>Actinomycetes</taxon>
        <taxon>Micrococcales</taxon>
        <taxon>Microbacteriaceae</taxon>
        <taxon>Microbacterium</taxon>
    </lineage>
</organism>
<gene>
    <name evidence="4" type="ORF">GCM10022202_22800</name>
</gene>
<proteinExistence type="predicted"/>
<evidence type="ECO:0000313" key="5">
    <source>
        <dbReference type="Proteomes" id="UP001410795"/>
    </source>
</evidence>
<dbReference type="PROSITE" id="PS50943">
    <property type="entry name" value="HTH_CROC1"/>
    <property type="match status" value="1"/>
</dbReference>
<comment type="caution">
    <text evidence="4">The sequence shown here is derived from an EMBL/GenBank/DDBJ whole genome shotgun (WGS) entry which is preliminary data.</text>
</comment>
<feature type="region of interest" description="Disordered" evidence="2">
    <location>
        <begin position="1"/>
        <end position="22"/>
    </location>
</feature>
<sequence length="233" mass="26016">MHDADDRVLSVTEQAPEESRPGLTQAVLREVGPRLRTARLKRDLTLEALSETTGISASTLSRLESGKRAPNLELLIPVTRALRLSLDDLLMWTAPDPRIRSRTQRFGNLTVEYLSPESAPIQTFKMTLTPTNEPIQTRSHDGYEWCYVLRGRARVILGDRELVIEAGQAAEFDTRLPHGVAAVGGQPVEILAMFNRSGERIHLPEFGAIDRPANRDGGAREAETPEINRYIDR</sequence>
<dbReference type="SUPFAM" id="SSF47413">
    <property type="entry name" value="lambda repressor-like DNA-binding domains"/>
    <property type="match status" value="1"/>
</dbReference>
<accession>A0ABP7BJA3</accession>
<dbReference type="CDD" id="cd00093">
    <property type="entry name" value="HTH_XRE"/>
    <property type="match status" value="1"/>
</dbReference>
<dbReference type="PANTHER" id="PTHR46797:SF1">
    <property type="entry name" value="METHYLPHOSPHONATE SYNTHASE"/>
    <property type="match status" value="1"/>
</dbReference>
<dbReference type="InterPro" id="IPR010982">
    <property type="entry name" value="Lambda_DNA-bd_dom_sf"/>
</dbReference>
<dbReference type="InterPro" id="IPR001387">
    <property type="entry name" value="Cro/C1-type_HTH"/>
</dbReference>
<dbReference type="Proteomes" id="UP001410795">
    <property type="component" value="Unassembled WGS sequence"/>
</dbReference>
<evidence type="ECO:0000313" key="4">
    <source>
        <dbReference type="EMBL" id="GAA3661092.1"/>
    </source>
</evidence>
<dbReference type="Gene3D" id="1.10.260.40">
    <property type="entry name" value="lambda repressor-like DNA-binding domains"/>
    <property type="match status" value="1"/>
</dbReference>
<dbReference type="SMART" id="SM00530">
    <property type="entry name" value="HTH_XRE"/>
    <property type="match status" value="1"/>
</dbReference>
<keyword evidence="1" id="KW-0238">DNA-binding</keyword>
<dbReference type="Pfam" id="PF07883">
    <property type="entry name" value="Cupin_2"/>
    <property type="match status" value="1"/>
</dbReference>
<dbReference type="PANTHER" id="PTHR46797">
    <property type="entry name" value="HTH-TYPE TRANSCRIPTIONAL REGULATOR"/>
    <property type="match status" value="1"/>
</dbReference>
<feature type="domain" description="HTH cro/C1-type" evidence="3">
    <location>
        <begin position="35"/>
        <end position="89"/>
    </location>
</feature>
<evidence type="ECO:0000256" key="1">
    <source>
        <dbReference type="ARBA" id="ARBA00023125"/>
    </source>
</evidence>